<dbReference type="SMART" id="SM01245">
    <property type="entry name" value="Jag_N"/>
    <property type="match status" value="1"/>
</dbReference>
<dbReference type="InterPro" id="IPR034079">
    <property type="entry name" value="R3H_KhpB"/>
</dbReference>
<dbReference type="NCBIfam" id="NF041568">
    <property type="entry name" value="Jag_EloR"/>
    <property type="match status" value="1"/>
</dbReference>
<reference evidence="8 9" key="1">
    <citation type="submission" date="2019-03" db="EMBL/GenBank/DDBJ databases">
        <title>Genomic Encyclopedia of Type Strains, Phase IV (KMG-IV): sequencing the most valuable type-strain genomes for metagenomic binning, comparative biology and taxonomic classification.</title>
        <authorList>
            <person name="Goeker M."/>
        </authorList>
    </citation>
    <scope>NUCLEOTIDE SEQUENCE [LARGE SCALE GENOMIC DNA]</scope>
    <source>
        <strain evidence="8 9">DSM 23802</strain>
    </source>
</reference>
<evidence type="ECO:0000256" key="4">
    <source>
        <dbReference type="ARBA" id="ARBA00023186"/>
    </source>
</evidence>
<dbReference type="AlphaFoldDB" id="A0A4R3KD07"/>
<dbReference type="InterPro" id="IPR038008">
    <property type="entry name" value="Jag_KH"/>
</dbReference>
<dbReference type="EMBL" id="SMAB01000015">
    <property type="protein sequence ID" value="TCS80819.1"/>
    <property type="molecule type" value="Genomic_DNA"/>
</dbReference>
<dbReference type="Gene3D" id="3.30.1370.50">
    <property type="entry name" value="R3H-like domain"/>
    <property type="match status" value="1"/>
</dbReference>
<dbReference type="Pfam" id="PF13083">
    <property type="entry name" value="KH_KhpA-B"/>
    <property type="match status" value="1"/>
</dbReference>
<dbReference type="PANTHER" id="PTHR35800">
    <property type="entry name" value="PROTEIN JAG"/>
    <property type="match status" value="1"/>
</dbReference>
<protein>
    <recommendedName>
        <fullName evidence="6">RNA-binding protein KhpB</fullName>
    </recommendedName>
    <alternativeName>
        <fullName evidence="6">RNA-binding protein EloR</fullName>
    </alternativeName>
</protein>
<dbReference type="CDD" id="cd02414">
    <property type="entry name" value="KH-II_Jag"/>
    <property type="match status" value="1"/>
</dbReference>
<dbReference type="PROSITE" id="PS51061">
    <property type="entry name" value="R3H"/>
    <property type="match status" value="1"/>
</dbReference>
<dbReference type="GO" id="GO:0071555">
    <property type="term" value="P:cell wall organization"/>
    <property type="evidence" value="ECO:0007669"/>
    <property type="project" value="UniProtKB-KW"/>
</dbReference>
<evidence type="ECO:0000256" key="1">
    <source>
        <dbReference type="ARBA" id="ARBA00022490"/>
    </source>
</evidence>
<dbReference type="HAMAP" id="MF_00867">
    <property type="entry name" value="KhpB"/>
    <property type="match status" value="1"/>
</dbReference>
<dbReference type="InterPro" id="IPR032782">
    <property type="entry name" value="KhpB_N"/>
</dbReference>
<evidence type="ECO:0000313" key="9">
    <source>
        <dbReference type="Proteomes" id="UP000295788"/>
    </source>
</evidence>
<keyword evidence="5 6" id="KW-0961">Cell wall biogenesis/degradation</keyword>
<comment type="subunit">
    <text evidence="6">Forms a complex with KhpA.</text>
</comment>
<accession>A0A4R3KD07</accession>
<dbReference type="SUPFAM" id="SSF82708">
    <property type="entry name" value="R3H domain"/>
    <property type="match status" value="1"/>
</dbReference>
<comment type="function">
    <text evidence="6">A probable RNA chaperone. Forms a complex with KhpA which binds to cellular RNA and controls its expression. Plays a role in peptidoglycan (PG) homeostasis and cell length regulation.</text>
</comment>
<keyword evidence="4 6" id="KW-0143">Chaperone</keyword>
<dbReference type="Proteomes" id="UP000295788">
    <property type="component" value="Unassembled WGS sequence"/>
</dbReference>
<sequence length="238" mass="27255">MEKIIATGKTVEEAINSALRRLNTTEDKVKIKVIEQPGKRFFGLIGRKDAVVEVTLISESESIQDTLTEKTLVEDKTEVNAVNQMVSLKDPIEEAKEFLANVFKKMELTVEIEVTKEEEQTIFNLIGNDLGILIGRRGQTLDSLQYLTNIVANRYVKDQRLRIVLDAENYRSRRKATLEELAMKLADRVVRTGKDVILEPMSPHERKIIHSKLQNHPKVQTISQGEEPNRKVMITRKY</sequence>
<dbReference type="GO" id="GO:0005737">
    <property type="term" value="C:cytoplasm"/>
    <property type="evidence" value="ECO:0007669"/>
    <property type="project" value="UniProtKB-SubCell"/>
</dbReference>
<evidence type="ECO:0000313" key="8">
    <source>
        <dbReference type="EMBL" id="TCS80819.1"/>
    </source>
</evidence>
<evidence type="ECO:0000256" key="5">
    <source>
        <dbReference type="ARBA" id="ARBA00023316"/>
    </source>
</evidence>
<dbReference type="Gene3D" id="3.30.30.80">
    <property type="entry name" value="probable RNA-binding protein from clostridium symbiosum atcc 14940"/>
    <property type="match status" value="1"/>
</dbReference>
<dbReference type="InterPro" id="IPR038247">
    <property type="entry name" value="Jag_N_dom_sf"/>
</dbReference>
<evidence type="ECO:0000259" key="7">
    <source>
        <dbReference type="PROSITE" id="PS51061"/>
    </source>
</evidence>
<dbReference type="RefSeq" id="WP_132769638.1">
    <property type="nucleotide sequence ID" value="NZ_SMAB01000015.1"/>
</dbReference>
<gene>
    <name evidence="6" type="primary">khpB</name>
    <name evidence="6" type="synonym">eloR</name>
    <name evidence="8" type="ORF">EDD72_11546</name>
</gene>
<evidence type="ECO:0000256" key="3">
    <source>
        <dbReference type="ARBA" id="ARBA00022960"/>
    </source>
</evidence>
<proteinExistence type="inferred from homology"/>
<dbReference type="GO" id="GO:0009252">
    <property type="term" value="P:peptidoglycan biosynthetic process"/>
    <property type="evidence" value="ECO:0007669"/>
    <property type="project" value="UniProtKB-UniRule"/>
</dbReference>
<dbReference type="InterPro" id="IPR036867">
    <property type="entry name" value="R3H_dom_sf"/>
</dbReference>
<name>A0A4R3KD07_9BACI</name>
<organism evidence="8 9">
    <name type="scientific">Tepidibacillus fermentans</name>
    <dbReference type="NCBI Taxonomy" id="1281767"/>
    <lineage>
        <taxon>Bacteria</taxon>
        <taxon>Bacillati</taxon>
        <taxon>Bacillota</taxon>
        <taxon>Bacilli</taxon>
        <taxon>Bacillales</taxon>
        <taxon>Bacillaceae</taxon>
        <taxon>Tepidibacillus</taxon>
    </lineage>
</organism>
<comment type="subcellular location">
    <subcellularLocation>
        <location evidence="6">Cytoplasm</location>
    </subcellularLocation>
</comment>
<evidence type="ECO:0000256" key="6">
    <source>
        <dbReference type="HAMAP-Rule" id="MF_00867"/>
    </source>
</evidence>
<feature type="region of interest" description="Jag_N domain" evidence="6">
    <location>
        <begin position="5"/>
        <end position="55"/>
    </location>
</feature>
<comment type="caution">
    <text evidence="8">The sequence shown here is derived from an EMBL/GenBank/DDBJ whole genome shotgun (WGS) entry which is preliminary data.</text>
</comment>
<keyword evidence="1 6" id="KW-0963">Cytoplasm</keyword>
<dbReference type="GO" id="GO:0003723">
    <property type="term" value="F:RNA binding"/>
    <property type="evidence" value="ECO:0007669"/>
    <property type="project" value="UniProtKB-UniRule"/>
</dbReference>
<dbReference type="InterPro" id="IPR001374">
    <property type="entry name" value="R3H_dom"/>
</dbReference>
<keyword evidence="9" id="KW-1185">Reference proteome</keyword>
<dbReference type="OrthoDB" id="9794483at2"/>
<keyword evidence="3 6" id="KW-0133">Cell shape</keyword>
<dbReference type="SMART" id="SM00393">
    <property type="entry name" value="R3H"/>
    <property type="match status" value="1"/>
</dbReference>
<dbReference type="Pfam" id="PF14804">
    <property type="entry name" value="Jag_N"/>
    <property type="match status" value="1"/>
</dbReference>
<dbReference type="GO" id="GO:0008360">
    <property type="term" value="P:regulation of cell shape"/>
    <property type="evidence" value="ECO:0007669"/>
    <property type="project" value="UniProtKB-KW"/>
</dbReference>
<dbReference type="PANTHER" id="PTHR35800:SF1">
    <property type="entry name" value="RNA-BINDING PROTEIN KHPB"/>
    <property type="match status" value="1"/>
</dbReference>
<keyword evidence="2 6" id="KW-0694">RNA-binding</keyword>
<dbReference type="InterPro" id="IPR039247">
    <property type="entry name" value="KhpB"/>
</dbReference>
<feature type="domain" description="R3H" evidence="7">
    <location>
        <begin position="172"/>
        <end position="238"/>
    </location>
</feature>
<comment type="domain">
    <text evidence="6">Has an N-terminal Jag-N domain and 2 RNA-binding domains (KH and R3H).</text>
</comment>
<dbReference type="Gene3D" id="3.30.300.20">
    <property type="match status" value="1"/>
</dbReference>
<dbReference type="Pfam" id="PF01424">
    <property type="entry name" value="R3H"/>
    <property type="match status" value="1"/>
</dbReference>
<dbReference type="InterPro" id="IPR015946">
    <property type="entry name" value="KH_dom-like_a/b"/>
</dbReference>
<dbReference type="CDD" id="cd02644">
    <property type="entry name" value="R3H_jag"/>
    <property type="match status" value="1"/>
</dbReference>
<evidence type="ECO:0000256" key="2">
    <source>
        <dbReference type="ARBA" id="ARBA00022884"/>
    </source>
</evidence>
<comment type="similarity">
    <text evidence="6">Belongs to the KhpB RNA-binding protein family.</text>
</comment>